<accession>A0AAV5TMH9</accession>
<evidence type="ECO:0000313" key="3">
    <source>
        <dbReference type="EMBL" id="GMS95590.1"/>
    </source>
</evidence>
<feature type="compositionally biased region" description="Pro residues" evidence="1">
    <location>
        <begin position="45"/>
        <end position="62"/>
    </location>
</feature>
<feature type="region of interest" description="Disordered" evidence="1">
    <location>
        <begin position="39"/>
        <end position="62"/>
    </location>
</feature>
<protein>
    <submittedName>
        <fullName evidence="3">Uncharacterized protein</fullName>
    </submittedName>
</protein>
<organism evidence="3 4">
    <name type="scientific">Pristionchus entomophagus</name>
    <dbReference type="NCBI Taxonomy" id="358040"/>
    <lineage>
        <taxon>Eukaryota</taxon>
        <taxon>Metazoa</taxon>
        <taxon>Ecdysozoa</taxon>
        <taxon>Nematoda</taxon>
        <taxon>Chromadorea</taxon>
        <taxon>Rhabditida</taxon>
        <taxon>Rhabditina</taxon>
        <taxon>Diplogasteromorpha</taxon>
        <taxon>Diplogasteroidea</taxon>
        <taxon>Neodiplogasteridae</taxon>
        <taxon>Pristionchus</taxon>
    </lineage>
</organism>
<sequence length="84" mass="9315">MHQSESLLNGAVASIFFLIFLYFLARHIKRRLISIDTVPSVSPSFPLPSSPPPYSVTLPPPPPPPYQDAIKHAIKLPYHPSSPQ</sequence>
<proteinExistence type="predicted"/>
<name>A0AAV5TMH9_9BILA</name>
<evidence type="ECO:0000256" key="1">
    <source>
        <dbReference type="SAM" id="MobiDB-lite"/>
    </source>
</evidence>
<keyword evidence="2" id="KW-0472">Membrane</keyword>
<dbReference type="EMBL" id="BTSX01000004">
    <property type="protein sequence ID" value="GMS95590.1"/>
    <property type="molecule type" value="Genomic_DNA"/>
</dbReference>
<keyword evidence="2" id="KW-1133">Transmembrane helix</keyword>
<reference evidence="3" key="1">
    <citation type="submission" date="2023-10" db="EMBL/GenBank/DDBJ databases">
        <title>Genome assembly of Pristionchus species.</title>
        <authorList>
            <person name="Yoshida K."/>
            <person name="Sommer R.J."/>
        </authorList>
    </citation>
    <scope>NUCLEOTIDE SEQUENCE</scope>
    <source>
        <strain evidence="3">RS0144</strain>
    </source>
</reference>
<dbReference type="Proteomes" id="UP001432027">
    <property type="component" value="Unassembled WGS sequence"/>
</dbReference>
<keyword evidence="2" id="KW-0812">Transmembrane</keyword>
<keyword evidence="4" id="KW-1185">Reference proteome</keyword>
<gene>
    <name evidence="3" type="ORF">PENTCL1PPCAC_17765</name>
</gene>
<dbReference type="AlphaFoldDB" id="A0AAV5TMH9"/>
<evidence type="ECO:0000313" key="4">
    <source>
        <dbReference type="Proteomes" id="UP001432027"/>
    </source>
</evidence>
<evidence type="ECO:0000256" key="2">
    <source>
        <dbReference type="SAM" id="Phobius"/>
    </source>
</evidence>
<comment type="caution">
    <text evidence="3">The sequence shown here is derived from an EMBL/GenBank/DDBJ whole genome shotgun (WGS) entry which is preliminary data.</text>
</comment>
<feature type="transmembrane region" description="Helical" evidence="2">
    <location>
        <begin position="6"/>
        <end position="25"/>
    </location>
</feature>